<name>A0A4Y9ENI8_9SPHN</name>
<keyword evidence="2" id="KW-1185">Reference proteome</keyword>
<accession>A0A4Y9ENI8</accession>
<sequence length="219" mass="22231">MSSSFGRSRFIGNGALISVAMLAALGCYTISLKVSSERAAVDKLRAQVVADAHDIRMLQSEVRTRARLPELQRWNDTALALSPPKVGQFVRDGVQLASYAPGAPHQAAPAPVATAPVNVAPATAAPAPVTAAPLLPVTPRTANQLAPGMKTINYAVSSASRPRLITAPAAMAPAVATKVPAKPAAVSAGLDSSLVESVTSAAAAAPAVVDNTSTPKAPM</sequence>
<reference evidence="1 2" key="1">
    <citation type="submission" date="2019-02" db="EMBL/GenBank/DDBJ databases">
        <title>Polymorphobacter sp. isolated from the lake at the Tibet of China.</title>
        <authorList>
            <person name="Li A."/>
        </authorList>
    </citation>
    <scope>NUCLEOTIDE SEQUENCE [LARGE SCALE GENOMIC DNA]</scope>
    <source>
        <strain evidence="1 2">DJ1R-1</strain>
    </source>
</reference>
<proteinExistence type="predicted"/>
<dbReference type="RefSeq" id="WP_135245923.1">
    <property type="nucleotide sequence ID" value="NZ_SIHO01000002.1"/>
</dbReference>
<dbReference type="EMBL" id="SIHO01000002">
    <property type="protein sequence ID" value="TFU03331.1"/>
    <property type="molecule type" value="Genomic_DNA"/>
</dbReference>
<protein>
    <submittedName>
        <fullName evidence="1">Uncharacterized protein</fullName>
    </submittedName>
</protein>
<evidence type="ECO:0000313" key="2">
    <source>
        <dbReference type="Proteomes" id="UP000297737"/>
    </source>
</evidence>
<dbReference type="PROSITE" id="PS51257">
    <property type="entry name" value="PROKAR_LIPOPROTEIN"/>
    <property type="match status" value="1"/>
</dbReference>
<comment type="caution">
    <text evidence="1">The sequence shown here is derived from an EMBL/GenBank/DDBJ whole genome shotgun (WGS) entry which is preliminary data.</text>
</comment>
<organism evidence="1 2">
    <name type="scientific">Glacieibacterium arshaanense</name>
    <dbReference type="NCBI Taxonomy" id="2511025"/>
    <lineage>
        <taxon>Bacteria</taxon>
        <taxon>Pseudomonadati</taxon>
        <taxon>Pseudomonadota</taxon>
        <taxon>Alphaproteobacteria</taxon>
        <taxon>Sphingomonadales</taxon>
        <taxon>Sphingosinicellaceae</taxon>
        <taxon>Glacieibacterium</taxon>
    </lineage>
</organism>
<dbReference type="OrthoDB" id="7391128at2"/>
<dbReference type="Proteomes" id="UP000297737">
    <property type="component" value="Unassembled WGS sequence"/>
</dbReference>
<gene>
    <name evidence="1" type="ORF">EUV02_09110</name>
</gene>
<evidence type="ECO:0000313" key="1">
    <source>
        <dbReference type="EMBL" id="TFU03331.1"/>
    </source>
</evidence>
<dbReference type="AlphaFoldDB" id="A0A4Y9ENI8"/>